<dbReference type="Pfam" id="PF07426">
    <property type="entry name" value="Dynactin_p22"/>
    <property type="match status" value="1"/>
</dbReference>
<name>A0A9P0GA80_9CUCU</name>
<dbReference type="GO" id="GO:0005869">
    <property type="term" value="C:dynactin complex"/>
    <property type="evidence" value="ECO:0007669"/>
    <property type="project" value="InterPro"/>
</dbReference>
<dbReference type="PANTHER" id="PTHR28360:SF1">
    <property type="entry name" value="DYNACTIN SUBUNIT 3"/>
    <property type="match status" value="1"/>
</dbReference>
<accession>A0A9P0GA80</accession>
<dbReference type="GO" id="GO:0061640">
    <property type="term" value="P:cytoskeleton-dependent cytokinesis"/>
    <property type="evidence" value="ECO:0007669"/>
    <property type="project" value="InterPro"/>
</dbReference>
<dbReference type="EMBL" id="OV651824">
    <property type="protein sequence ID" value="CAH1102262.1"/>
    <property type="molecule type" value="Genomic_DNA"/>
</dbReference>
<evidence type="ECO:0000313" key="2">
    <source>
        <dbReference type="Proteomes" id="UP001153636"/>
    </source>
</evidence>
<proteinExistence type="predicted"/>
<evidence type="ECO:0008006" key="3">
    <source>
        <dbReference type="Google" id="ProtNLM"/>
    </source>
</evidence>
<keyword evidence="2" id="KW-1185">Reference proteome</keyword>
<organism evidence="1 2">
    <name type="scientific">Psylliodes chrysocephalus</name>
    <dbReference type="NCBI Taxonomy" id="3402493"/>
    <lineage>
        <taxon>Eukaryota</taxon>
        <taxon>Metazoa</taxon>
        <taxon>Ecdysozoa</taxon>
        <taxon>Arthropoda</taxon>
        <taxon>Hexapoda</taxon>
        <taxon>Insecta</taxon>
        <taxon>Pterygota</taxon>
        <taxon>Neoptera</taxon>
        <taxon>Endopterygota</taxon>
        <taxon>Coleoptera</taxon>
        <taxon>Polyphaga</taxon>
        <taxon>Cucujiformia</taxon>
        <taxon>Chrysomeloidea</taxon>
        <taxon>Chrysomelidae</taxon>
        <taxon>Galerucinae</taxon>
        <taxon>Alticini</taxon>
        <taxon>Psylliodes</taxon>
    </lineage>
</organism>
<dbReference type="PANTHER" id="PTHR28360">
    <property type="entry name" value="DYNACTIN SUBUNIT 3"/>
    <property type="match status" value="1"/>
</dbReference>
<sequence>MDPIVGLEKQIEALELQVLPTEDHSKILNKIEAITSLLMQTQKMITSALSCREAITSMLQPLVTINDYLNSTDNSCEVEVEAKRRYLLELYPELKNTVQSIGTFESLLPFLGSINTSRVVEFSEKLGELVLDNGKLYGECRDITENVLVALQQYNDISSSIQILLTQWDTTVLNLELALQPKCLNEQ</sequence>
<dbReference type="AlphaFoldDB" id="A0A9P0GA80"/>
<evidence type="ECO:0000313" key="1">
    <source>
        <dbReference type="EMBL" id="CAH1102262.1"/>
    </source>
</evidence>
<dbReference type="InterPro" id="IPR009991">
    <property type="entry name" value="DCTN3"/>
</dbReference>
<dbReference type="Proteomes" id="UP001153636">
    <property type="component" value="Chromosome 12"/>
</dbReference>
<protein>
    <recommendedName>
        <fullName evidence="3">Dynactin subunit 3</fullName>
    </recommendedName>
</protein>
<reference evidence="1" key="1">
    <citation type="submission" date="2022-01" db="EMBL/GenBank/DDBJ databases">
        <authorList>
            <person name="King R."/>
        </authorList>
    </citation>
    <scope>NUCLEOTIDE SEQUENCE</scope>
</reference>
<gene>
    <name evidence="1" type="ORF">PSYICH_LOCUS3021</name>
</gene>
<dbReference type="OrthoDB" id="16729at2759"/>